<dbReference type="AlphaFoldDB" id="A0AAE6NZI3"/>
<evidence type="ECO:0000256" key="2">
    <source>
        <dbReference type="ARBA" id="ARBA00022908"/>
    </source>
</evidence>
<dbReference type="Pfam" id="PF00589">
    <property type="entry name" value="Phage_integrase"/>
    <property type="match status" value="1"/>
</dbReference>
<dbReference type="Pfam" id="PF13356">
    <property type="entry name" value="Arm-DNA-bind_3"/>
    <property type="match status" value="1"/>
</dbReference>
<dbReference type="InterPro" id="IPR002104">
    <property type="entry name" value="Integrase_catalytic"/>
</dbReference>
<gene>
    <name evidence="9" type="ORF">BDE18_0608</name>
    <name evidence="8" type="ORF">ESD82_18975</name>
</gene>
<evidence type="ECO:0000313" key="11">
    <source>
        <dbReference type="Proteomes" id="UP000326453"/>
    </source>
</evidence>
<evidence type="ECO:0000256" key="1">
    <source>
        <dbReference type="ARBA" id="ARBA00008857"/>
    </source>
</evidence>
<dbReference type="InterPro" id="IPR038488">
    <property type="entry name" value="Integrase_DNA-bd_sf"/>
</dbReference>
<feature type="domain" description="Tyr recombinase" evidence="6">
    <location>
        <begin position="197"/>
        <end position="375"/>
    </location>
</feature>
<keyword evidence="2" id="KW-0229">DNA integration</keyword>
<dbReference type="Gene3D" id="1.10.150.130">
    <property type="match status" value="1"/>
</dbReference>
<dbReference type="PROSITE" id="PS51898">
    <property type="entry name" value="TYR_RECOMBINASE"/>
    <property type="match status" value="1"/>
</dbReference>
<dbReference type="EMBL" id="RBLI01000001">
    <property type="protein sequence ID" value="RKS51362.1"/>
    <property type="molecule type" value="Genomic_DNA"/>
</dbReference>
<keyword evidence="10" id="KW-1185">Reference proteome</keyword>
<comment type="similarity">
    <text evidence="1">Belongs to the 'phage' integrase family.</text>
</comment>
<dbReference type="CDD" id="cd00801">
    <property type="entry name" value="INT_P4_C"/>
    <property type="match status" value="1"/>
</dbReference>
<dbReference type="Proteomes" id="UP000326453">
    <property type="component" value="Chromosome 1"/>
</dbReference>
<dbReference type="Gene3D" id="3.30.160.390">
    <property type="entry name" value="Integrase, DNA-binding domain"/>
    <property type="match status" value="1"/>
</dbReference>
<dbReference type="EMBL" id="CP044426">
    <property type="protein sequence ID" value="QFG38135.1"/>
    <property type="molecule type" value="Genomic_DNA"/>
</dbReference>
<dbReference type="PANTHER" id="PTHR30629">
    <property type="entry name" value="PROPHAGE INTEGRASE"/>
    <property type="match status" value="1"/>
</dbReference>
<dbReference type="InterPro" id="IPR044068">
    <property type="entry name" value="CB"/>
</dbReference>
<reference evidence="9 10" key="1">
    <citation type="submission" date="2018-10" db="EMBL/GenBank/DDBJ databases">
        <title>Genomic Encyclopedia of Archaeal and Bacterial Type Strains, Phase II (KMG-II): from individual species to whole genera.</title>
        <authorList>
            <person name="Goeker M."/>
        </authorList>
    </citation>
    <scope>NUCLEOTIDE SEQUENCE [LARGE SCALE GENOMIC DNA]</scope>
    <source>
        <strain evidence="10">ATCC 35512 / DSM 2944 / CIP 106514 / LMD 82.5 / NBRC 102493 / NCCB 82005 / GB17</strain>
        <strain evidence="9">DSM 2944</strain>
    </source>
</reference>
<protein>
    <submittedName>
        <fullName evidence="8">DUF4102 domain-containing protein</fullName>
    </submittedName>
    <submittedName>
        <fullName evidence="9">Integrase</fullName>
    </submittedName>
</protein>
<name>A0AAE6NZI3_PARPN</name>
<dbReference type="Pfam" id="PF22022">
    <property type="entry name" value="Phage_int_M"/>
    <property type="match status" value="1"/>
</dbReference>
<accession>A0AAE6NZI3</accession>
<dbReference type="GO" id="GO:0015074">
    <property type="term" value="P:DNA integration"/>
    <property type="evidence" value="ECO:0007669"/>
    <property type="project" value="UniProtKB-KW"/>
</dbReference>
<dbReference type="GO" id="GO:0006310">
    <property type="term" value="P:DNA recombination"/>
    <property type="evidence" value="ECO:0007669"/>
    <property type="project" value="UniProtKB-KW"/>
</dbReference>
<sequence length="394" mass="43800">MPKLTARKVETAKSPGMYGDGEGLYLRIGPSGAKSWILRMVVPLTNKRRDLGLGPVSLVSLAEAREKSRELRKYIREGGDPDALRKKETLTFAEAARRVHAQLLPTWKNKKHAETWLSSVEAYANPHFGNRLISTVGTADVLKALTPIWTEKNETASRLKQRISAVFDWAKGAGHYPHENPVNGLKKALPKVKASDSHMAALPWSDVPGFMIDLAGREGVSARTLEFIILTAVRSGEARGARWSEIDLPARTWTIPGERMKRGIPHRVPLSAEALAVLEKVKGLDPELVFPSPNRDKDGNGQAQSDMVFKALYKRMSREGFTTHGFRSSFRDWCSESAHAEREIAEAALAHATGNSTERAYARSDLFERRRKLMERWGQYLAGKSGNVVQLARG</sequence>
<keyword evidence="4" id="KW-0233">DNA recombination</keyword>
<evidence type="ECO:0000256" key="4">
    <source>
        <dbReference type="ARBA" id="ARBA00023172"/>
    </source>
</evidence>
<dbReference type="InterPro" id="IPR025166">
    <property type="entry name" value="Integrase_DNA_bind_dom"/>
</dbReference>
<dbReference type="GO" id="GO:0003677">
    <property type="term" value="F:DNA binding"/>
    <property type="evidence" value="ECO:0007669"/>
    <property type="project" value="UniProtKB-UniRule"/>
</dbReference>
<proteinExistence type="inferred from homology"/>
<dbReference type="PANTHER" id="PTHR30629:SF2">
    <property type="entry name" value="PROPHAGE INTEGRASE INTS-RELATED"/>
    <property type="match status" value="1"/>
</dbReference>
<evidence type="ECO:0000259" key="7">
    <source>
        <dbReference type="PROSITE" id="PS51900"/>
    </source>
</evidence>
<dbReference type="InterPro" id="IPR013762">
    <property type="entry name" value="Integrase-like_cat_sf"/>
</dbReference>
<dbReference type="InterPro" id="IPR053876">
    <property type="entry name" value="Phage_int_M"/>
</dbReference>
<dbReference type="InterPro" id="IPR050808">
    <property type="entry name" value="Phage_Integrase"/>
</dbReference>
<dbReference type="GeneID" id="51372681"/>
<evidence type="ECO:0000256" key="3">
    <source>
        <dbReference type="ARBA" id="ARBA00023125"/>
    </source>
</evidence>
<evidence type="ECO:0000256" key="5">
    <source>
        <dbReference type="PROSITE-ProRule" id="PRU01248"/>
    </source>
</evidence>
<reference evidence="8 11" key="2">
    <citation type="submission" date="2019-01" db="EMBL/GenBank/DDBJ databases">
        <title>Complete Genome Sequence and Annotation of the Paracoccus pantotrophus type strain DSM 2944.</title>
        <authorList>
            <person name="Bockwoldt J.A."/>
            <person name="Zimmermann M."/>
            <person name="Tiso T."/>
            <person name="Blank L.M."/>
        </authorList>
    </citation>
    <scope>NUCLEOTIDE SEQUENCE [LARGE SCALE GENOMIC DNA]</scope>
    <source>
        <strain evidence="8 11">DSM 2944</strain>
    </source>
</reference>
<organism evidence="8 11">
    <name type="scientific">Paracoccus pantotrophus</name>
    <name type="common">Thiosphaera pantotropha</name>
    <dbReference type="NCBI Taxonomy" id="82367"/>
    <lineage>
        <taxon>Bacteria</taxon>
        <taxon>Pseudomonadati</taxon>
        <taxon>Pseudomonadota</taxon>
        <taxon>Alphaproteobacteria</taxon>
        <taxon>Rhodobacterales</taxon>
        <taxon>Paracoccaceae</taxon>
        <taxon>Paracoccus</taxon>
    </lineage>
</organism>
<dbReference type="InterPro" id="IPR011010">
    <property type="entry name" value="DNA_brk_join_enz"/>
</dbReference>
<dbReference type="PROSITE" id="PS51900">
    <property type="entry name" value="CB"/>
    <property type="match status" value="1"/>
</dbReference>
<evidence type="ECO:0000259" key="6">
    <source>
        <dbReference type="PROSITE" id="PS51898"/>
    </source>
</evidence>
<dbReference type="InterPro" id="IPR010998">
    <property type="entry name" value="Integrase_recombinase_N"/>
</dbReference>
<dbReference type="SUPFAM" id="SSF56349">
    <property type="entry name" value="DNA breaking-rejoining enzymes"/>
    <property type="match status" value="1"/>
</dbReference>
<dbReference type="KEGG" id="ppan:ESD82_18975"/>
<dbReference type="RefSeq" id="WP_074990576.1">
    <property type="nucleotide sequence ID" value="NZ_CP044426.1"/>
</dbReference>
<dbReference type="Gene3D" id="1.10.443.10">
    <property type="entry name" value="Intergrase catalytic core"/>
    <property type="match status" value="1"/>
</dbReference>
<evidence type="ECO:0000313" key="9">
    <source>
        <dbReference type="EMBL" id="RKS51362.1"/>
    </source>
</evidence>
<feature type="domain" description="Core-binding (CB)" evidence="7">
    <location>
        <begin position="90"/>
        <end position="171"/>
    </location>
</feature>
<evidence type="ECO:0000313" key="8">
    <source>
        <dbReference type="EMBL" id="QFG38135.1"/>
    </source>
</evidence>
<dbReference type="Proteomes" id="UP000273626">
    <property type="component" value="Unassembled WGS sequence"/>
</dbReference>
<evidence type="ECO:0000313" key="10">
    <source>
        <dbReference type="Proteomes" id="UP000273626"/>
    </source>
</evidence>
<keyword evidence="3 5" id="KW-0238">DNA-binding</keyword>